<evidence type="ECO:0000256" key="3">
    <source>
        <dbReference type="ARBA" id="ARBA00022982"/>
    </source>
</evidence>
<evidence type="ECO:0000256" key="2">
    <source>
        <dbReference type="ARBA" id="ARBA00022448"/>
    </source>
</evidence>
<dbReference type="InterPro" id="IPR013766">
    <property type="entry name" value="Thioredoxin_domain"/>
</dbReference>
<dbReference type="InterPro" id="IPR036249">
    <property type="entry name" value="Thioredoxin-like_sf"/>
</dbReference>
<dbReference type="Pfam" id="PF00085">
    <property type="entry name" value="Thioredoxin"/>
    <property type="match status" value="1"/>
</dbReference>
<organism evidence="8 9">
    <name type="scientific">Parendozoicomonas callyspongiae</name>
    <dbReference type="NCBI Taxonomy" id="2942213"/>
    <lineage>
        <taxon>Bacteria</taxon>
        <taxon>Pseudomonadati</taxon>
        <taxon>Pseudomonadota</taxon>
        <taxon>Gammaproteobacteria</taxon>
        <taxon>Oceanospirillales</taxon>
        <taxon>Endozoicomonadaceae</taxon>
        <taxon>Parendozoicomonas</taxon>
    </lineage>
</organism>
<gene>
    <name evidence="8" type="ORF">M3P05_06105</name>
</gene>
<dbReference type="PANTHER" id="PTHR45663">
    <property type="entry name" value="GEO12009P1"/>
    <property type="match status" value="1"/>
</dbReference>
<proteinExistence type="inferred from homology"/>
<evidence type="ECO:0000256" key="5">
    <source>
        <dbReference type="ARBA" id="ARBA00023284"/>
    </source>
</evidence>
<protein>
    <recommendedName>
        <fullName evidence="6">Thioredoxin</fullName>
    </recommendedName>
</protein>
<dbReference type="SUPFAM" id="SSF52833">
    <property type="entry name" value="Thioredoxin-like"/>
    <property type="match status" value="1"/>
</dbReference>
<dbReference type="PROSITE" id="PS51352">
    <property type="entry name" value="THIOREDOXIN_2"/>
    <property type="match status" value="1"/>
</dbReference>
<evidence type="ECO:0000256" key="6">
    <source>
        <dbReference type="PIRNR" id="PIRNR000077"/>
    </source>
</evidence>
<dbReference type="Proteomes" id="UP001203338">
    <property type="component" value="Unassembled WGS sequence"/>
</dbReference>
<name>A0ABT0PFH4_9GAMM</name>
<dbReference type="CDD" id="cd02947">
    <property type="entry name" value="TRX_family"/>
    <property type="match status" value="1"/>
</dbReference>
<comment type="similarity">
    <text evidence="1 6">Belongs to the thioredoxin family.</text>
</comment>
<keyword evidence="4" id="KW-1015">Disulfide bond</keyword>
<evidence type="ECO:0000313" key="8">
    <source>
        <dbReference type="EMBL" id="MCL6269512.1"/>
    </source>
</evidence>
<dbReference type="InterPro" id="IPR005746">
    <property type="entry name" value="Thioredoxin"/>
</dbReference>
<feature type="domain" description="Thioredoxin" evidence="7">
    <location>
        <begin position="1"/>
        <end position="105"/>
    </location>
</feature>
<evidence type="ECO:0000259" key="7">
    <source>
        <dbReference type="PROSITE" id="PS51352"/>
    </source>
</evidence>
<sequence length="105" mass="11928">MLEITKDNFDEEVKNFDGVVMIDFWGETCGRCLELMPDVVALAEKYDGKMKFAKLNIKGNRRLAMGQGVMGLPSIVFFEKGEKKEHLSGEELSIEEIENTVKTYC</sequence>
<dbReference type="RefSeq" id="WP_249698544.1">
    <property type="nucleotide sequence ID" value="NZ_JAMFLX010000006.1"/>
</dbReference>
<dbReference type="EMBL" id="JAMFLX010000006">
    <property type="protein sequence ID" value="MCL6269512.1"/>
    <property type="molecule type" value="Genomic_DNA"/>
</dbReference>
<accession>A0ABT0PFH4</accession>
<keyword evidence="3" id="KW-0249">Electron transport</keyword>
<dbReference type="Gene3D" id="3.40.30.10">
    <property type="entry name" value="Glutaredoxin"/>
    <property type="match status" value="1"/>
</dbReference>
<dbReference type="NCBIfam" id="NF047697">
    <property type="entry name" value="ThioredTrxAClost"/>
    <property type="match status" value="1"/>
</dbReference>
<dbReference type="PIRSF" id="PIRSF000077">
    <property type="entry name" value="Thioredoxin"/>
    <property type="match status" value="1"/>
</dbReference>
<evidence type="ECO:0000256" key="4">
    <source>
        <dbReference type="ARBA" id="ARBA00023157"/>
    </source>
</evidence>
<dbReference type="PANTHER" id="PTHR45663:SF11">
    <property type="entry name" value="GEO12009P1"/>
    <property type="match status" value="1"/>
</dbReference>
<keyword evidence="5" id="KW-0676">Redox-active center</keyword>
<keyword evidence="2" id="KW-0813">Transport</keyword>
<comment type="caution">
    <text evidence="8">The sequence shown here is derived from an EMBL/GenBank/DDBJ whole genome shotgun (WGS) entry which is preliminary data.</text>
</comment>
<evidence type="ECO:0000256" key="1">
    <source>
        <dbReference type="ARBA" id="ARBA00008987"/>
    </source>
</evidence>
<keyword evidence="9" id="KW-1185">Reference proteome</keyword>
<reference evidence="8 9" key="1">
    <citation type="submission" date="2022-05" db="EMBL/GenBank/DDBJ databases">
        <authorList>
            <person name="Park J.-S."/>
        </authorList>
    </citation>
    <scope>NUCLEOTIDE SEQUENCE [LARGE SCALE GENOMIC DNA]</scope>
    <source>
        <strain evidence="8 9">2012CJ34-2</strain>
    </source>
</reference>
<evidence type="ECO:0000313" key="9">
    <source>
        <dbReference type="Proteomes" id="UP001203338"/>
    </source>
</evidence>